<keyword evidence="4" id="KW-0539">Nucleus</keyword>
<dbReference type="SUPFAM" id="SSF118359">
    <property type="entry name" value="Expressed protein At2g23090/F21P24.15"/>
    <property type="match status" value="1"/>
</dbReference>
<gene>
    <name evidence="6" type="ORF">BN9_019140</name>
</gene>
<accession>A0A024G2X9</accession>
<evidence type="ECO:0000256" key="3">
    <source>
        <dbReference type="ARBA" id="ARBA00022490"/>
    </source>
</evidence>
<protein>
    <submittedName>
        <fullName evidence="6">Uncharacterized protein</fullName>
    </submittedName>
</protein>
<evidence type="ECO:0000256" key="5">
    <source>
        <dbReference type="SAM" id="MobiDB-lite"/>
    </source>
</evidence>
<dbReference type="GO" id="GO:0005634">
    <property type="term" value="C:nucleus"/>
    <property type="evidence" value="ECO:0007669"/>
    <property type="project" value="UniProtKB-SubCell"/>
</dbReference>
<keyword evidence="7" id="KW-1185">Reference proteome</keyword>
<sequence>MGGKAKFQKHTAKELQAKAAASKSKGGGKSGAVTRKTAKLNFICDVCKTPSPDATSLGLHYASKHPKVPFDREESIRIAEELRKANATQVIGTHHNGGRDK</sequence>
<name>A0A024G2X9_9STRA</name>
<dbReference type="AlphaFoldDB" id="A0A024G2X9"/>
<organism evidence="6 7">
    <name type="scientific">Albugo candida</name>
    <dbReference type="NCBI Taxonomy" id="65357"/>
    <lineage>
        <taxon>Eukaryota</taxon>
        <taxon>Sar</taxon>
        <taxon>Stramenopiles</taxon>
        <taxon>Oomycota</taxon>
        <taxon>Peronosporomycetes</taxon>
        <taxon>Albuginales</taxon>
        <taxon>Albuginaceae</taxon>
        <taxon>Albugo</taxon>
    </lineage>
</organism>
<evidence type="ECO:0000256" key="2">
    <source>
        <dbReference type="ARBA" id="ARBA00004496"/>
    </source>
</evidence>
<keyword evidence="3" id="KW-0963">Cytoplasm</keyword>
<feature type="compositionally biased region" description="Basic residues" evidence="5">
    <location>
        <begin position="1"/>
        <end position="10"/>
    </location>
</feature>
<evidence type="ECO:0000256" key="4">
    <source>
        <dbReference type="ARBA" id="ARBA00023242"/>
    </source>
</evidence>
<reference evidence="6 7" key="1">
    <citation type="submission" date="2012-05" db="EMBL/GenBank/DDBJ databases">
        <title>Recombination and specialization in a pathogen metapopulation.</title>
        <authorList>
            <person name="Gardiner A."/>
            <person name="Kemen E."/>
            <person name="Schultz-Larsen T."/>
            <person name="MacLean D."/>
            <person name="Van Oosterhout C."/>
            <person name="Jones J.D.G."/>
        </authorList>
    </citation>
    <scope>NUCLEOTIDE SEQUENCE [LARGE SCALE GENOMIC DNA]</scope>
    <source>
        <strain evidence="6 7">Ac Nc2</strain>
    </source>
</reference>
<dbReference type="InterPro" id="IPR026939">
    <property type="entry name" value="ZNF706/At2g23090_sf"/>
</dbReference>
<dbReference type="EMBL" id="CAIX01000015">
    <property type="protein sequence ID" value="CCI41130.1"/>
    <property type="molecule type" value="Genomic_DNA"/>
</dbReference>
<comment type="subcellular location">
    <subcellularLocation>
        <location evidence="2">Cytoplasm</location>
    </subcellularLocation>
    <subcellularLocation>
        <location evidence="1">Nucleus</location>
    </subcellularLocation>
</comment>
<dbReference type="Gene3D" id="4.10.1050.10">
    <property type="entry name" value="At2g23090-like"/>
    <property type="match status" value="1"/>
</dbReference>
<dbReference type="InterPro" id="IPR045230">
    <property type="entry name" value="MBS1/2-like"/>
</dbReference>
<dbReference type="PANTHER" id="PTHR21213:SF0">
    <property type="entry name" value="ZINC FINGER PROTEIN 706"/>
    <property type="match status" value="1"/>
</dbReference>
<feature type="region of interest" description="Disordered" evidence="5">
    <location>
        <begin position="1"/>
        <end position="32"/>
    </location>
</feature>
<dbReference type="OrthoDB" id="73348at2759"/>
<comment type="caution">
    <text evidence="6">The sequence shown here is derived from an EMBL/GenBank/DDBJ whole genome shotgun (WGS) entry which is preliminary data.</text>
</comment>
<proteinExistence type="predicted"/>
<dbReference type="PANTHER" id="PTHR21213">
    <property type="entry name" value="GEO09665P1-RELATED"/>
    <property type="match status" value="1"/>
</dbReference>
<dbReference type="Proteomes" id="UP000053237">
    <property type="component" value="Unassembled WGS sequence"/>
</dbReference>
<dbReference type="GO" id="GO:0005737">
    <property type="term" value="C:cytoplasm"/>
    <property type="evidence" value="ECO:0007669"/>
    <property type="project" value="UniProtKB-SubCell"/>
</dbReference>
<evidence type="ECO:0000313" key="6">
    <source>
        <dbReference type="EMBL" id="CCI41130.1"/>
    </source>
</evidence>
<dbReference type="InParanoid" id="A0A024G2X9"/>
<evidence type="ECO:0000256" key="1">
    <source>
        <dbReference type="ARBA" id="ARBA00004123"/>
    </source>
</evidence>
<evidence type="ECO:0000313" key="7">
    <source>
        <dbReference type="Proteomes" id="UP000053237"/>
    </source>
</evidence>